<organism evidence="5 6">
    <name type="scientific">Luteitalea pratensis</name>
    <dbReference type="NCBI Taxonomy" id="1855912"/>
    <lineage>
        <taxon>Bacteria</taxon>
        <taxon>Pseudomonadati</taxon>
        <taxon>Acidobacteriota</taxon>
        <taxon>Vicinamibacteria</taxon>
        <taxon>Vicinamibacterales</taxon>
        <taxon>Vicinamibacteraceae</taxon>
        <taxon>Luteitalea</taxon>
    </lineage>
</organism>
<dbReference type="InterPro" id="IPR011483">
    <property type="entry name" value="Sde182_NH-like"/>
</dbReference>
<dbReference type="KEGG" id="abac:LuPra_01066"/>
<dbReference type="GO" id="GO:0016799">
    <property type="term" value="F:hydrolase activity, hydrolyzing N-glycosyl compounds"/>
    <property type="evidence" value="ECO:0007669"/>
    <property type="project" value="InterPro"/>
</dbReference>
<reference evidence="6" key="2">
    <citation type="submission" date="2016-04" db="EMBL/GenBank/DDBJ databases">
        <title>First Complete Genome Sequence of a Subdivision 6 Acidobacterium.</title>
        <authorList>
            <person name="Huang S."/>
            <person name="Vieira S."/>
            <person name="Bunk B."/>
            <person name="Riedel T."/>
            <person name="Sproeer C."/>
            <person name="Overmann J."/>
        </authorList>
    </citation>
    <scope>NUCLEOTIDE SEQUENCE [LARGE SCALE GENOMIC DNA]</scope>
    <source>
        <strain evidence="6">DSM 100886 HEG_-6_39</strain>
    </source>
</reference>
<keyword evidence="6" id="KW-1185">Reference proteome</keyword>
<sequence length="523" mass="56375" precursor="true">MGGMRLPVRVLCVMGALTCLAGHPAWAQAGRPAMAADPVASRVDAHVARVRLLVLTDIANEPDDQMSLVRLLVYGNQFDIEGLVATTSTWLKTGVRPDVLHTVLDAYAQVQPNLLLHAPGFPAAADLKRLVAAGQPGYGMAATGAGKTSPGAALLLAAMRRDDPRPLWVTAWGGTNTLAQALIDARAALTPEQLRTLVSRLRVYAISDQDDAGAWLRRKFPDLHFIGVPSTQDGQEYAAATWTGISGDRFYRNAPGADFRTFTDGWVDANIRARGPLGKHYPYPCCIHEGDTPSFLGLIDNGLDSAMSPTFGGWGGRYVWLQPHGEPRAFWTQGGDAYPGRASSRDTVRGSDGQMYTSDQATIWRWREAFQHDFAARMAWTVLPREGANHNPQVVVNGAAGTAPILVDARVGTPVALDARETRDPEGHALTFRWWYYPEAGTGIPGRPVLTAPGGAPPAATNASPPAARGEREPARVQVERGEEAQASVTPRLPGVAHVILEVTDDGTPRLTSYRRVILTIDR</sequence>
<feature type="domain" description="Cellulose-binding Sde182 nucleoside hydrolase-like" evidence="3">
    <location>
        <begin position="51"/>
        <end position="318"/>
    </location>
</feature>
<reference evidence="5 6" key="1">
    <citation type="journal article" date="2016" name="Genome Announc.">
        <title>First Complete Genome Sequence of a Subdivision 6 Acidobacterium Strain.</title>
        <authorList>
            <person name="Huang S."/>
            <person name="Vieira S."/>
            <person name="Bunk B."/>
            <person name="Riedel T."/>
            <person name="Sproer C."/>
            <person name="Overmann J."/>
        </authorList>
    </citation>
    <scope>NUCLEOTIDE SEQUENCE [LARGE SCALE GENOMIC DNA]</scope>
    <source>
        <strain evidence="6">DSM 100886 HEG_-6_39</strain>
    </source>
</reference>
<feature type="signal peptide" evidence="2">
    <location>
        <begin position="1"/>
        <end position="27"/>
    </location>
</feature>
<dbReference type="EMBL" id="CP015136">
    <property type="protein sequence ID" value="AMY07883.1"/>
    <property type="molecule type" value="Genomic_DNA"/>
</dbReference>
<dbReference type="Pfam" id="PF07632">
    <property type="entry name" value="Sde182_NH-like"/>
    <property type="match status" value="1"/>
</dbReference>
<evidence type="ECO:0000259" key="4">
    <source>
        <dbReference type="Pfam" id="PF21027"/>
    </source>
</evidence>
<dbReference type="Proteomes" id="UP000076079">
    <property type="component" value="Chromosome"/>
</dbReference>
<evidence type="ECO:0000256" key="2">
    <source>
        <dbReference type="SAM" id="SignalP"/>
    </source>
</evidence>
<dbReference type="AlphaFoldDB" id="A0A143PI00"/>
<proteinExistence type="predicted"/>
<feature type="domain" description="Cellulose-binding Sde182 C-terminal" evidence="4">
    <location>
        <begin position="415"/>
        <end position="521"/>
    </location>
</feature>
<dbReference type="SUPFAM" id="SSF53590">
    <property type="entry name" value="Nucleoside hydrolase"/>
    <property type="match status" value="1"/>
</dbReference>
<protein>
    <recommendedName>
        <fullName evidence="7">DUF1593 domain-containing protein</fullName>
    </recommendedName>
</protein>
<feature type="compositionally biased region" description="Low complexity" evidence="1">
    <location>
        <begin position="451"/>
        <end position="468"/>
    </location>
</feature>
<dbReference type="Gene3D" id="3.90.245.10">
    <property type="entry name" value="Ribonucleoside hydrolase-like"/>
    <property type="match status" value="1"/>
</dbReference>
<evidence type="ECO:0008006" key="7">
    <source>
        <dbReference type="Google" id="ProtNLM"/>
    </source>
</evidence>
<dbReference type="Gene3D" id="2.60.40.10">
    <property type="entry name" value="Immunoglobulins"/>
    <property type="match status" value="1"/>
</dbReference>
<evidence type="ECO:0000313" key="6">
    <source>
        <dbReference type="Proteomes" id="UP000076079"/>
    </source>
</evidence>
<dbReference type="Pfam" id="PF21027">
    <property type="entry name" value="Sde0182_C"/>
    <property type="match status" value="1"/>
</dbReference>
<dbReference type="InterPro" id="IPR036452">
    <property type="entry name" value="Ribo_hydro-like"/>
</dbReference>
<evidence type="ECO:0000256" key="1">
    <source>
        <dbReference type="SAM" id="MobiDB-lite"/>
    </source>
</evidence>
<dbReference type="InterPro" id="IPR048527">
    <property type="entry name" value="Sde182_C"/>
</dbReference>
<accession>A0A143PI00</accession>
<evidence type="ECO:0000313" key="5">
    <source>
        <dbReference type="EMBL" id="AMY07883.1"/>
    </source>
</evidence>
<keyword evidence="2" id="KW-0732">Signal</keyword>
<gene>
    <name evidence="5" type="ORF">LuPra_01066</name>
</gene>
<name>A0A143PI00_LUTPR</name>
<dbReference type="STRING" id="1855912.LuPra_01066"/>
<evidence type="ECO:0000259" key="3">
    <source>
        <dbReference type="Pfam" id="PF07632"/>
    </source>
</evidence>
<feature type="region of interest" description="Disordered" evidence="1">
    <location>
        <begin position="450"/>
        <end position="474"/>
    </location>
</feature>
<dbReference type="InterPro" id="IPR013783">
    <property type="entry name" value="Ig-like_fold"/>
</dbReference>
<dbReference type="PATRIC" id="fig|1813736.3.peg.1112"/>
<feature type="chain" id="PRO_5007511440" description="DUF1593 domain-containing protein" evidence="2">
    <location>
        <begin position="28"/>
        <end position="523"/>
    </location>
</feature>